<name>A0A164NV55_9CRUS</name>
<dbReference type="SUPFAM" id="SSF47923">
    <property type="entry name" value="Ypt/Rab-GAP domain of gyp1p"/>
    <property type="match status" value="2"/>
</dbReference>
<dbReference type="Pfam" id="PF00566">
    <property type="entry name" value="RabGAP-TBC"/>
    <property type="match status" value="1"/>
</dbReference>
<dbReference type="OrthoDB" id="10264062at2759"/>
<feature type="domain" description="Rab-GAP TBC" evidence="3">
    <location>
        <begin position="684"/>
        <end position="1067"/>
    </location>
</feature>
<evidence type="ECO:0000313" key="6">
    <source>
        <dbReference type="Proteomes" id="UP000076858"/>
    </source>
</evidence>
<dbReference type="EMBL" id="LRGB01002801">
    <property type="protein sequence ID" value="KZS06267.1"/>
    <property type="molecule type" value="Genomic_DNA"/>
</dbReference>
<dbReference type="InterPro" id="IPR037213">
    <property type="entry name" value="Run_dom_sf"/>
</dbReference>
<dbReference type="SUPFAM" id="SSF140741">
    <property type="entry name" value="RUN domain-like"/>
    <property type="match status" value="1"/>
</dbReference>
<dbReference type="FunFam" id="1.10.8.270:FF:000006">
    <property type="entry name" value="Small G protein signaling modulator 2"/>
    <property type="match status" value="1"/>
</dbReference>
<protein>
    <recommendedName>
        <fullName evidence="7">Small G protein signaling modulator</fullName>
    </recommendedName>
</protein>
<evidence type="ECO:0000259" key="3">
    <source>
        <dbReference type="PROSITE" id="PS50086"/>
    </source>
</evidence>
<dbReference type="AlphaFoldDB" id="A0A164NV55"/>
<accession>A0A164NV55</accession>
<dbReference type="FunFam" id="1.10.472.80:FF:000004">
    <property type="entry name" value="Small G protein signaling modulator 1"/>
    <property type="match status" value="1"/>
</dbReference>
<evidence type="ECO:0000256" key="1">
    <source>
        <dbReference type="ARBA" id="ARBA00022468"/>
    </source>
</evidence>
<dbReference type="PANTHER" id="PTHR22957">
    <property type="entry name" value="TBC1 DOMAIN FAMILY MEMBER GTPASE-ACTIVATING PROTEIN"/>
    <property type="match status" value="1"/>
</dbReference>
<dbReference type="InterPro" id="IPR037745">
    <property type="entry name" value="SGSM1/2"/>
</dbReference>
<dbReference type="Pfam" id="PF12068">
    <property type="entry name" value="PH_RBD"/>
    <property type="match status" value="1"/>
</dbReference>
<keyword evidence="1" id="KW-0343">GTPase activation</keyword>
<dbReference type="PROSITE" id="PS50826">
    <property type="entry name" value="RUN"/>
    <property type="match status" value="1"/>
</dbReference>
<sequence length="1134" mass="127039">MEMAYSSNDKEFKERLIRTVKKEVKQIMEEAVTRKFVHQDSSSVTSLCAAVEGCLCHGLRRRALGLFRSSSTTALMHKIAKAYPPAGTISKLIIEAESCDGVKRSSSSGDSITRMLSCGGTGGGVIKPVLQKRNSGSWLAKGTIAQKYLWIRLALFERSLAGIIEHIVESHSKYYEKDALVADPEYGSLLGHLLAGPCALEFTKMKVKDHYWTDPPADELVQRHRISSCVSAGATSPANRRPGLNYRKILPGGGSSDVESIGSVGSRSCSANSTAKNYVESLHQNNKMILLYGKNNVLVLASEMVEPIPGYLSLHHTIETLTLKWTPNQLMNCGTSDFDGIDKSIFWNYALHINLYDIVYVHCHQKGSGLGGSMVLVGQDGVQYPAIHFPAGGHMLAFLTCLETGLYPQGRLDPPLWTQTDKGKVFPKIKRRGLLNGEDFLATTTYSPTENNGNEEENLDDATVSSDYVFRIVTAVSDDFDFEHNAELFRETIDDNASVSQEASGSLCRGGPRPPRWWPANHIHPFNSTDSSGSSSSSSKSFISSISVAEQTSPSTVNSVFLEAVAGSTPMESSPIVIFQNFRKRGKSLQLLCETMKRQIISRAFYGWLGHCRHLRIVRTHLSGLVNHKIIPLQYSIFLPGMLQLINRILDVCNGINEENWKRLFVDGVVRDSHELFRLTYYGGISHHLRKQVWPYLLGHYPFGSTPDERLMQNRAMQTTYETTMSEWLAVEAIIRQRDKENIAASLAKLSCGSQGGEPPFDGHLEGHCRRLSNEVFDCEETETDTSENDKSEMRTTMDITVENLGSEEKNESKDVCSTGVALVKVITPYPSACNETALVSGSTQPHQPSTLENQCATNHQNGLTMVDINSAKETSLSLPILCADDGLDRCSIGSRSSCVSPVSSQGGIYTAELLEKYGLNLHRIEKDVQRCDRNYHYFTPANLEKLRNIMCTYVWCHLDMGYMQGMCDLVAPLLVIFDDEALTYSCFCELMKRMSENFPQGGAMDSHFSNMRLLIQILDSEIYDLMHQNGDYTHFYFCYRWFLLDFKRELAYEDVFLVWETIWAARSISSPHFVLFVALALVQHYREIILANAMDFTDIIKFFNEMAERHDTKIILQMARDLVLQLQMLIDDK</sequence>
<dbReference type="CDD" id="cd17687">
    <property type="entry name" value="RUN_SGSM1_like"/>
    <property type="match status" value="1"/>
</dbReference>
<evidence type="ECO:0000313" key="5">
    <source>
        <dbReference type="EMBL" id="KZS06267.1"/>
    </source>
</evidence>
<dbReference type="PROSITE" id="PS50086">
    <property type="entry name" value="TBC_RABGAP"/>
    <property type="match status" value="1"/>
</dbReference>
<organism evidence="5 6">
    <name type="scientific">Daphnia magna</name>
    <dbReference type="NCBI Taxonomy" id="35525"/>
    <lineage>
        <taxon>Eukaryota</taxon>
        <taxon>Metazoa</taxon>
        <taxon>Ecdysozoa</taxon>
        <taxon>Arthropoda</taxon>
        <taxon>Crustacea</taxon>
        <taxon>Branchiopoda</taxon>
        <taxon>Diplostraca</taxon>
        <taxon>Cladocera</taxon>
        <taxon>Anomopoda</taxon>
        <taxon>Daphniidae</taxon>
        <taxon>Daphnia</taxon>
    </lineage>
</organism>
<proteinExistence type="inferred from homology"/>
<dbReference type="InterPro" id="IPR000195">
    <property type="entry name" value="Rab-GAP-TBC_dom"/>
</dbReference>
<dbReference type="Gene3D" id="2.30.29.230">
    <property type="match status" value="1"/>
</dbReference>
<dbReference type="STRING" id="35525.A0A164NV55"/>
<comment type="similarity">
    <text evidence="2">Belongs to the RUTBC family.</text>
</comment>
<gene>
    <name evidence="5" type="ORF">APZ42_030314</name>
</gene>
<dbReference type="GO" id="GO:0005096">
    <property type="term" value="F:GTPase activator activity"/>
    <property type="evidence" value="ECO:0007669"/>
    <property type="project" value="UniProtKB-KW"/>
</dbReference>
<dbReference type="Gene3D" id="1.20.58.900">
    <property type="match status" value="1"/>
</dbReference>
<reference evidence="5 6" key="1">
    <citation type="submission" date="2016-03" db="EMBL/GenBank/DDBJ databases">
        <title>EvidentialGene: Evidence-directed Construction of Genes on Genomes.</title>
        <authorList>
            <person name="Gilbert D.G."/>
            <person name="Choi J.-H."/>
            <person name="Mockaitis K."/>
            <person name="Colbourne J."/>
            <person name="Pfrender M."/>
        </authorList>
    </citation>
    <scope>NUCLEOTIDE SEQUENCE [LARGE SCALE GENOMIC DNA]</scope>
    <source>
        <strain evidence="5 6">Xinb3</strain>
        <tissue evidence="5">Complete organism</tissue>
    </source>
</reference>
<dbReference type="InterPro" id="IPR035969">
    <property type="entry name" value="Rab-GAP_TBC_sf"/>
</dbReference>
<dbReference type="SMART" id="SM00164">
    <property type="entry name" value="TBC"/>
    <property type="match status" value="1"/>
</dbReference>
<evidence type="ECO:0000259" key="4">
    <source>
        <dbReference type="PROSITE" id="PS50826"/>
    </source>
</evidence>
<dbReference type="PANTHER" id="PTHR22957:SF502">
    <property type="entry name" value="SMALL G PROTEIN SIGNALING MODULATOR 2-RELATED"/>
    <property type="match status" value="1"/>
</dbReference>
<dbReference type="InterPro" id="IPR004012">
    <property type="entry name" value="Run_dom"/>
</dbReference>
<dbReference type="GO" id="GO:0031410">
    <property type="term" value="C:cytoplasmic vesicle"/>
    <property type="evidence" value="ECO:0007669"/>
    <property type="project" value="UniProtKB-ARBA"/>
</dbReference>
<dbReference type="InterPro" id="IPR021935">
    <property type="entry name" value="SGSM1/2_RBD"/>
</dbReference>
<dbReference type="Gene3D" id="1.10.8.270">
    <property type="entry name" value="putative rabgap domain of human tbc1 domain family member 14 like domains"/>
    <property type="match status" value="1"/>
</dbReference>
<keyword evidence="6" id="KW-1185">Reference proteome</keyword>
<feature type="domain" description="RUN" evidence="4">
    <location>
        <begin position="38"/>
        <end position="210"/>
    </location>
</feature>
<evidence type="ECO:0000256" key="2">
    <source>
        <dbReference type="ARBA" id="ARBA00034124"/>
    </source>
</evidence>
<comment type="caution">
    <text evidence="5">The sequence shown here is derived from an EMBL/GenBank/DDBJ whole genome shotgun (WGS) entry which is preliminary data.</text>
</comment>
<dbReference type="Gene3D" id="1.10.472.80">
    <property type="entry name" value="Ypt/Rab-GAP domain of gyp1p, domain 3"/>
    <property type="match status" value="1"/>
</dbReference>
<dbReference type="Pfam" id="PF02759">
    <property type="entry name" value="RUN"/>
    <property type="match status" value="1"/>
</dbReference>
<dbReference type="Proteomes" id="UP000076858">
    <property type="component" value="Unassembled WGS sequence"/>
</dbReference>
<dbReference type="CDD" id="cd15784">
    <property type="entry name" value="PH_RUTBC"/>
    <property type="match status" value="1"/>
</dbReference>
<dbReference type="SMART" id="SM00593">
    <property type="entry name" value="RUN"/>
    <property type="match status" value="1"/>
</dbReference>
<evidence type="ECO:0008006" key="7">
    <source>
        <dbReference type="Google" id="ProtNLM"/>
    </source>
</evidence>